<dbReference type="EMBL" id="JADWDJ010000017">
    <property type="protein sequence ID" value="KAG5267691.1"/>
    <property type="molecule type" value="Genomic_DNA"/>
</dbReference>
<comment type="caution">
    <text evidence="3">The sequence shown here is derived from an EMBL/GenBank/DDBJ whole genome shotgun (WGS) entry which is preliminary data.</text>
</comment>
<evidence type="ECO:0000313" key="3">
    <source>
        <dbReference type="EMBL" id="KAG5267691.1"/>
    </source>
</evidence>
<evidence type="ECO:0000256" key="2">
    <source>
        <dbReference type="SAM" id="Phobius"/>
    </source>
</evidence>
<feature type="region of interest" description="Disordered" evidence="1">
    <location>
        <begin position="94"/>
        <end position="132"/>
    </location>
</feature>
<dbReference type="InterPro" id="IPR031833">
    <property type="entry name" value="DUF4748"/>
</dbReference>
<accession>A0AAV6G162</accession>
<keyword evidence="2" id="KW-0812">Transmembrane</keyword>
<keyword evidence="2" id="KW-1133">Transmembrane helix</keyword>
<dbReference type="Proteomes" id="UP000823561">
    <property type="component" value="Chromosome 17"/>
</dbReference>
<sequence>MLHWLLKEAPQVQTHTIATLCACGIFYTTKMAAPCRYATRSAAKGFYQVLVQQWTQATVRPPLSCLYCPQAVCQRRCLHWSHTPALINTNVEQQRAGVSQKATGQNENNTESKTKPEEGDEEDDGPEYIPQRKAKNPMIKIGYAWMIGLPTGIIGFILAKREVDKNRQKQLRIRQRMKKANEGEYDSDRYRIISKMD</sequence>
<dbReference type="Pfam" id="PF15932">
    <property type="entry name" value="DUF4748"/>
    <property type="match status" value="1"/>
</dbReference>
<keyword evidence="2" id="KW-0472">Membrane</keyword>
<dbReference type="AlphaFoldDB" id="A0AAV6G162"/>
<keyword evidence="4" id="KW-1185">Reference proteome</keyword>
<dbReference type="PROSITE" id="PS51257">
    <property type="entry name" value="PROKAR_LIPOPROTEIN"/>
    <property type="match status" value="1"/>
</dbReference>
<evidence type="ECO:0000256" key="1">
    <source>
        <dbReference type="SAM" id="MobiDB-lite"/>
    </source>
</evidence>
<feature type="compositionally biased region" description="Polar residues" evidence="1">
    <location>
        <begin position="94"/>
        <end position="109"/>
    </location>
</feature>
<feature type="transmembrane region" description="Helical" evidence="2">
    <location>
        <begin position="141"/>
        <end position="159"/>
    </location>
</feature>
<evidence type="ECO:0000313" key="4">
    <source>
        <dbReference type="Proteomes" id="UP000823561"/>
    </source>
</evidence>
<proteinExistence type="predicted"/>
<name>A0AAV6G162_9TELE</name>
<gene>
    <name evidence="3" type="ORF">AALO_G00224580</name>
</gene>
<organism evidence="3 4">
    <name type="scientific">Alosa alosa</name>
    <name type="common">allis shad</name>
    <dbReference type="NCBI Taxonomy" id="278164"/>
    <lineage>
        <taxon>Eukaryota</taxon>
        <taxon>Metazoa</taxon>
        <taxon>Chordata</taxon>
        <taxon>Craniata</taxon>
        <taxon>Vertebrata</taxon>
        <taxon>Euteleostomi</taxon>
        <taxon>Actinopterygii</taxon>
        <taxon>Neopterygii</taxon>
        <taxon>Teleostei</taxon>
        <taxon>Clupei</taxon>
        <taxon>Clupeiformes</taxon>
        <taxon>Clupeoidei</taxon>
        <taxon>Clupeidae</taxon>
        <taxon>Alosa</taxon>
    </lineage>
</organism>
<reference evidence="3 4" key="1">
    <citation type="submission" date="2020-10" db="EMBL/GenBank/DDBJ databases">
        <title>Chromosome-scale genome assembly of the Allis shad, Alosa alosa.</title>
        <authorList>
            <person name="Margot Z."/>
            <person name="Christophe K."/>
            <person name="Cabau C."/>
            <person name="Louis A."/>
            <person name="Berthelot C."/>
            <person name="Parey E."/>
            <person name="Roest Crollius H."/>
            <person name="Montfort J."/>
            <person name="Robinson-Rechavi M."/>
            <person name="Bucao C."/>
            <person name="Bouchez O."/>
            <person name="Gislard M."/>
            <person name="Lluch J."/>
            <person name="Milhes M."/>
            <person name="Lampietro C."/>
            <person name="Lopez Roques C."/>
            <person name="Donnadieu C."/>
            <person name="Braasch I."/>
            <person name="Desvignes T."/>
            <person name="Postlethwait J."/>
            <person name="Bobe J."/>
            <person name="Guiguen Y."/>
        </authorList>
    </citation>
    <scope>NUCLEOTIDE SEQUENCE [LARGE SCALE GENOMIC DNA]</scope>
    <source>
        <strain evidence="3">M-15738</strain>
        <tissue evidence="3">Blood</tissue>
    </source>
</reference>
<protein>
    <submittedName>
        <fullName evidence="3">Uncharacterized protein</fullName>
    </submittedName>
</protein>